<dbReference type="InterPro" id="IPR008489">
    <property type="entry name" value="DUF771"/>
</dbReference>
<reference evidence="1 2" key="1">
    <citation type="submission" date="2019-09" db="EMBL/GenBank/DDBJ databases">
        <title>Draft genome sequence assemblies of isolates from the urinary tract.</title>
        <authorList>
            <person name="Mores C.R."/>
            <person name="Putonti C."/>
            <person name="Wolfe A.J."/>
        </authorList>
    </citation>
    <scope>NUCLEOTIDE SEQUENCE [LARGE SCALE GENOMIC DNA]</scope>
    <source>
        <strain evidence="1 2">UMB246</strain>
    </source>
</reference>
<dbReference type="OrthoDB" id="2306204at2"/>
<proteinExistence type="predicted"/>
<comment type="caution">
    <text evidence="1">The sequence shown here is derived from an EMBL/GenBank/DDBJ whole genome shotgun (WGS) entry which is preliminary data.</text>
</comment>
<dbReference type="Proteomes" id="UP000327236">
    <property type="component" value="Unassembled WGS sequence"/>
</dbReference>
<gene>
    <name evidence="1" type="ORF">F6H94_04275</name>
</gene>
<organism evidence="1 2">
    <name type="scientific">Lactobacillus jensenii</name>
    <dbReference type="NCBI Taxonomy" id="109790"/>
    <lineage>
        <taxon>Bacteria</taxon>
        <taxon>Bacillati</taxon>
        <taxon>Bacillota</taxon>
        <taxon>Bacilli</taxon>
        <taxon>Lactobacillales</taxon>
        <taxon>Lactobacillaceae</taxon>
        <taxon>Lactobacillus</taxon>
    </lineage>
</organism>
<evidence type="ECO:0000313" key="1">
    <source>
        <dbReference type="EMBL" id="KAA9322977.1"/>
    </source>
</evidence>
<sequence>MEELINKENLENLICQIVSKQLKQSNIEVLEDNKVIGFTEFQSKYLPQHGKGWIRLNIFDKFPEVDIENGGFVINPRGQGKKTWIYEKQACQWLSKHRYDIDWNA</sequence>
<dbReference type="RefSeq" id="WP_034535683.1">
    <property type="nucleotide sequence ID" value="NZ_JAKWVL010000028.1"/>
</dbReference>
<dbReference type="EMBL" id="VYWW01000013">
    <property type="protein sequence ID" value="KAA9322977.1"/>
    <property type="molecule type" value="Genomic_DNA"/>
</dbReference>
<dbReference type="Pfam" id="PF05595">
    <property type="entry name" value="DUF771"/>
    <property type="match status" value="1"/>
</dbReference>
<dbReference type="AlphaFoldDB" id="A0A5N1IG95"/>
<name>A0A5N1IG95_LACJE</name>
<protein>
    <submittedName>
        <fullName evidence="1">DUF771 domain-containing protein</fullName>
    </submittedName>
</protein>
<evidence type="ECO:0000313" key="2">
    <source>
        <dbReference type="Proteomes" id="UP000327236"/>
    </source>
</evidence>
<accession>A0A5N1IG95</accession>